<name>A0A395LXT7_9BACT</name>
<gene>
    <name evidence="2" type="ORF">D0433_11280</name>
</gene>
<dbReference type="GO" id="GO:0016757">
    <property type="term" value="F:glycosyltransferase activity"/>
    <property type="evidence" value="ECO:0007669"/>
    <property type="project" value="UniProtKB-ARBA"/>
</dbReference>
<accession>A0A395LXT7</accession>
<comment type="caution">
    <text evidence="2">The sequence shown here is derived from an EMBL/GenBank/DDBJ whole genome shotgun (WGS) entry which is preliminary data.</text>
</comment>
<evidence type="ECO:0000313" key="3">
    <source>
        <dbReference type="Proteomes" id="UP000266389"/>
    </source>
</evidence>
<evidence type="ECO:0000259" key="1">
    <source>
        <dbReference type="Pfam" id="PF13439"/>
    </source>
</evidence>
<dbReference type="Pfam" id="PF13439">
    <property type="entry name" value="Glyco_transf_4"/>
    <property type="match status" value="1"/>
</dbReference>
<organism evidence="2 3">
    <name type="scientific">Candidatus Thermochlorobacter aerophilus</name>
    <dbReference type="NCBI Taxonomy" id="1868324"/>
    <lineage>
        <taxon>Bacteria</taxon>
        <taxon>Pseudomonadati</taxon>
        <taxon>Chlorobiota</taxon>
        <taxon>Chlorobiia</taxon>
        <taxon>Chlorobiales</taxon>
        <taxon>Candidatus Thermochlorobacteriaceae</taxon>
        <taxon>Candidatus Thermochlorobacter</taxon>
    </lineage>
</organism>
<dbReference type="Gene3D" id="3.40.50.2000">
    <property type="entry name" value="Glycogen Phosphorylase B"/>
    <property type="match status" value="2"/>
</dbReference>
<reference evidence="2 3" key="1">
    <citation type="journal article" date="2011" name="ISME J.">
        <title>Community ecology of hot spring cyanobacterial mats: predominant populations and their functional potential.</title>
        <authorList>
            <person name="Klatt C.G."/>
            <person name="Wood J.M."/>
            <person name="Rusch D.B."/>
            <person name="Bateson M.M."/>
            <person name="Hamamura N."/>
            <person name="Heidelberg J.F."/>
            <person name="Grossman A.R."/>
            <person name="Bhaya D."/>
            <person name="Cohan F.M."/>
            <person name="Kuhl M."/>
            <person name="Bryant D.A."/>
            <person name="Ward D.M."/>
        </authorList>
    </citation>
    <scope>NUCLEOTIDE SEQUENCE [LARGE SCALE GENOMIC DNA]</scope>
    <source>
        <strain evidence="2">OS</strain>
    </source>
</reference>
<dbReference type="AlphaFoldDB" id="A0A395LXT7"/>
<evidence type="ECO:0000313" key="2">
    <source>
        <dbReference type="EMBL" id="RFM23376.1"/>
    </source>
</evidence>
<proteinExistence type="predicted"/>
<dbReference type="Proteomes" id="UP000266389">
    <property type="component" value="Unassembled WGS sequence"/>
</dbReference>
<dbReference type="InterPro" id="IPR028098">
    <property type="entry name" value="Glyco_trans_4-like_N"/>
</dbReference>
<feature type="domain" description="Glycosyltransferase subfamily 4-like N-terminal" evidence="1">
    <location>
        <begin position="106"/>
        <end position="237"/>
    </location>
</feature>
<protein>
    <recommendedName>
        <fullName evidence="1">Glycosyltransferase subfamily 4-like N-terminal domain-containing protein</fullName>
    </recommendedName>
</protein>
<dbReference type="SUPFAM" id="SSF53756">
    <property type="entry name" value="UDP-Glycosyltransferase/glycogen phosphorylase"/>
    <property type="match status" value="1"/>
</dbReference>
<dbReference type="EMBL" id="PHFL01000066">
    <property type="protein sequence ID" value="RFM23376.1"/>
    <property type="molecule type" value="Genomic_DNA"/>
</dbReference>
<sequence>MKNLLVVTYYFPPSGGPGVQRVLKFVKYLRDFEIRPIVLTVANGDFPVRDESLLSEIPPDVPVYRSKIFEPYQLYRKLTGKPADAPVDVNNIPKPGERRSVAEHFAEFVRSNFFIPDARIGWLPSAVAMGKRIIQSERIDCLYSSSPPYTSALIARALKRRTHLPWIAGFRDPWTGFLSTPVRYGLAKKIDMHLERSVYAECDRMEVAWLGIAKDFQKKYPDIDSAKVVHIENGFDEADIPQVRFPRNAKFTVCYTGSMYGRRSPEPFLNAVRALVLQGKVDVKQIELKFIGRFGANIMPLFADAVLKEAITVKPYMPHSESILELLRADVLLLIVDDSSDSAEIVPGKVYEYIGTRRPILALAPQGAIASLICETRAGTVAHFHRQDAIESAFLQYYHRFFAGEPLWEGREEVIEKYTRRAATKKLATLVHQLVESHSKLLHDTHVS</sequence>